<feature type="compositionally biased region" description="Basic residues" evidence="7">
    <location>
        <begin position="395"/>
        <end position="404"/>
    </location>
</feature>
<feature type="compositionally biased region" description="Acidic residues" evidence="7">
    <location>
        <begin position="361"/>
        <end position="371"/>
    </location>
</feature>
<evidence type="ECO:0000313" key="10">
    <source>
        <dbReference type="Proteomes" id="UP001164746"/>
    </source>
</evidence>
<feature type="transmembrane region" description="Helical" evidence="8">
    <location>
        <begin position="26"/>
        <end position="46"/>
    </location>
</feature>
<proteinExistence type="inferred from homology"/>
<evidence type="ECO:0000256" key="5">
    <source>
        <dbReference type="ARBA" id="ARBA00023136"/>
    </source>
</evidence>
<comment type="subcellular location">
    <subcellularLocation>
        <location evidence="1">Membrane</location>
        <topology evidence="1">Multi-pass membrane protein</topology>
    </subcellularLocation>
</comment>
<feature type="transmembrane region" description="Helical" evidence="8">
    <location>
        <begin position="261"/>
        <end position="284"/>
    </location>
</feature>
<keyword evidence="3 8" id="KW-0812">Transmembrane</keyword>
<dbReference type="EMBL" id="CP111013">
    <property type="protein sequence ID" value="WAQ97279.1"/>
    <property type="molecule type" value="Genomic_DNA"/>
</dbReference>
<feature type="transmembrane region" description="Helical" evidence="8">
    <location>
        <begin position="224"/>
        <end position="241"/>
    </location>
</feature>
<keyword evidence="4 8" id="KW-1133">Transmembrane helix</keyword>
<keyword evidence="5 8" id="KW-0472">Membrane</keyword>
<keyword evidence="6" id="KW-0325">Glycoprotein</keyword>
<dbReference type="Pfam" id="PF10204">
    <property type="entry name" value="DuoxA"/>
    <property type="match status" value="1"/>
</dbReference>
<evidence type="ECO:0000256" key="6">
    <source>
        <dbReference type="ARBA" id="ARBA00023180"/>
    </source>
</evidence>
<protein>
    <submittedName>
        <fullName evidence="9">DOXA1-like protein</fullName>
    </submittedName>
</protein>
<evidence type="ECO:0000313" key="9">
    <source>
        <dbReference type="EMBL" id="WAQ97279.1"/>
    </source>
</evidence>
<evidence type="ECO:0000256" key="7">
    <source>
        <dbReference type="SAM" id="MobiDB-lite"/>
    </source>
</evidence>
<feature type="transmembrane region" description="Helical" evidence="8">
    <location>
        <begin position="193"/>
        <end position="217"/>
    </location>
</feature>
<organism evidence="9 10">
    <name type="scientific">Mya arenaria</name>
    <name type="common">Soft-shell clam</name>
    <dbReference type="NCBI Taxonomy" id="6604"/>
    <lineage>
        <taxon>Eukaryota</taxon>
        <taxon>Metazoa</taxon>
        <taxon>Spiralia</taxon>
        <taxon>Lophotrochozoa</taxon>
        <taxon>Mollusca</taxon>
        <taxon>Bivalvia</taxon>
        <taxon>Autobranchia</taxon>
        <taxon>Heteroconchia</taxon>
        <taxon>Euheterodonta</taxon>
        <taxon>Imparidentia</taxon>
        <taxon>Neoheterodontei</taxon>
        <taxon>Myida</taxon>
        <taxon>Myoidea</taxon>
        <taxon>Myidae</taxon>
        <taxon>Mya</taxon>
    </lineage>
</organism>
<feature type="region of interest" description="Disordered" evidence="7">
    <location>
        <begin position="309"/>
        <end position="328"/>
    </location>
</feature>
<dbReference type="InterPro" id="IPR018469">
    <property type="entry name" value="Dual_oxidase_maturation_fac"/>
</dbReference>
<evidence type="ECO:0000256" key="3">
    <source>
        <dbReference type="ARBA" id="ARBA00022692"/>
    </source>
</evidence>
<sequence length="435" mass="49283">MAYQAFRTNGAPTYYDANPTAWQADILEAGLIFAFCIVAVSFYIILPGIRGKEKLFTFIRVTVSLYIGAVIVLTNWSYTWETGAMHTKTKYKAGTGKEITADIGVNIGLRGVNITLKGDPEHQLNETINYNEHFGWEWEQGRLGFGPFAGPFNQEYRAAQFRGLPLPILWIAEYFTFDGEGIRWGRHYRQAGWFAHISLWFCFPMWLLTNVLFFVLIKYGAISLAFTGLCMVVANILWSSWRNVNDLRIPWEAGVMEFKYGGSYYICLITGVVCMIAGLFIYIVDLCRPDWATTFFGVDVLQDDEDNLVSDRRKGEEEEPRANGNNDAIEMRAIDGGGSSGSGPMRPPIAKPMPAQALMEEAAEEEDDEELYAPPEPVQPPRYEKQKSRGLTIKKFQRSRRHRAPPPIPGEEDEQEMYVNERYNVGAGDVRINVP</sequence>
<evidence type="ECO:0000256" key="4">
    <source>
        <dbReference type="ARBA" id="ARBA00022989"/>
    </source>
</evidence>
<gene>
    <name evidence="9" type="ORF">MAR_029969</name>
</gene>
<evidence type="ECO:0000256" key="1">
    <source>
        <dbReference type="ARBA" id="ARBA00004141"/>
    </source>
</evidence>
<dbReference type="PANTHER" id="PTHR31158">
    <property type="entry name" value="DUAL OXIDASE 2"/>
    <property type="match status" value="1"/>
</dbReference>
<dbReference type="Proteomes" id="UP001164746">
    <property type="component" value="Chromosome 2"/>
</dbReference>
<evidence type="ECO:0000256" key="8">
    <source>
        <dbReference type="SAM" id="Phobius"/>
    </source>
</evidence>
<reference evidence="9" key="1">
    <citation type="submission" date="2022-11" db="EMBL/GenBank/DDBJ databases">
        <title>Centuries of genome instability and evolution in soft-shell clam transmissible cancer (bioRxiv).</title>
        <authorList>
            <person name="Hart S.F.M."/>
            <person name="Yonemitsu M.A."/>
            <person name="Giersch R.M."/>
            <person name="Beal B.F."/>
            <person name="Arriagada G."/>
            <person name="Davis B.W."/>
            <person name="Ostrander E.A."/>
            <person name="Goff S.P."/>
            <person name="Metzger M.J."/>
        </authorList>
    </citation>
    <scope>NUCLEOTIDE SEQUENCE</scope>
    <source>
        <strain evidence="9">MELC-2E11</strain>
        <tissue evidence="9">Siphon/mantle</tissue>
    </source>
</reference>
<feature type="transmembrane region" description="Helical" evidence="8">
    <location>
        <begin position="58"/>
        <end position="78"/>
    </location>
</feature>
<accession>A0ABY7DL95</accession>
<keyword evidence="10" id="KW-1185">Reference proteome</keyword>
<evidence type="ECO:0000256" key="2">
    <source>
        <dbReference type="ARBA" id="ARBA00009816"/>
    </source>
</evidence>
<dbReference type="PANTHER" id="PTHR31158:SF1">
    <property type="entry name" value="DOXA1 FACTOR-RELATED"/>
    <property type="match status" value="1"/>
</dbReference>
<name>A0ABY7DL95_MYAAR</name>
<feature type="region of interest" description="Disordered" evidence="7">
    <location>
        <begin position="360"/>
        <end position="417"/>
    </location>
</feature>
<comment type="similarity">
    <text evidence="2">Belongs to the DUOXA family.</text>
</comment>